<comment type="caution">
    <text evidence="11">The sequence shown here is derived from an EMBL/GenBank/DDBJ whole genome shotgun (WGS) entry which is preliminary data.</text>
</comment>
<reference evidence="11 12" key="1">
    <citation type="journal article" date="2015" name="Antonie Van Leeuwenhoek">
        <title>Thioclava indica sp. nov., isolated from surface seawater of the Indian Ocean.</title>
        <authorList>
            <person name="Liu Y."/>
            <person name="Lai Q."/>
            <person name="Du J."/>
            <person name="Xu H."/>
            <person name="Jiang L."/>
            <person name="Shao Z."/>
        </authorList>
    </citation>
    <scope>NUCLEOTIDE SEQUENCE [LARGE SCALE GENOMIC DNA]</scope>
    <source>
        <strain evidence="11 12">DT23-4</strain>
    </source>
</reference>
<feature type="transmembrane region" description="Helical" evidence="9">
    <location>
        <begin position="74"/>
        <end position="91"/>
    </location>
</feature>
<dbReference type="RefSeq" id="WP_051697063.1">
    <property type="nucleotide sequence ID" value="NZ_AUNB01000015.1"/>
</dbReference>
<feature type="transmembrane region" description="Helical" evidence="9">
    <location>
        <begin position="28"/>
        <end position="47"/>
    </location>
</feature>
<keyword evidence="7 9" id="KW-0472">Membrane</keyword>
<proteinExistence type="inferred from homology"/>
<dbReference type="PANTHER" id="PTHR35011">
    <property type="entry name" value="2,3-DIKETO-L-GULONATE TRAP TRANSPORTER SMALL PERMEASE PROTEIN YIAM"/>
    <property type="match status" value="1"/>
</dbReference>
<evidence type="ECO:0000256" key="9">
    <source>
        <dbReference type="RuleBase" id="RU369079"/>
    </source>
</evidence>
<dbReference type="PANTHER" id="PTHR35011:SF4">
    <property type="entry name" value="SLL1102 PROTEIN"/>
    <property type="match status" value="1"/>
</dbReference>
<dbReference type="STRING" id="1353528.DT23_12450"/>
<accession>A0A074JWA7</accession>
<dbReference type="GO" id="GO:0022857">
    <property type="term" value="F:transmembrane transporter activity"/>
    <property type="evidence" value="ECO:0007669"/>
    <property type="project" value="UniProtKB-UniRule"/>
</dbReference>
<evidence type="ECO:0000256" key="5">
    <source>
        <dbReference type="ARBA" id="ARBA00022692"/>
    </source>
</evidence>
<evidence type="ECO:0000256" key="6">
    <source>
        <dbReference type="ARBA" id="ARBA00022989"/>
    </source>
</evidence>
<keyword evidence="5 9" id="KW-0812">Transmembrane</keyword>
<evidence type="ECO:0000313" key="12">
    <source>
        <dbReference type="Proteomes" id="UP000027471"/>
    </source>
</evidence>
<keyword evidence="6 9" id="KW-1133">Transmembrane helix</keyword>
<dbReference type="eggNOG" id="COG4665">
    <property type="taxonomic scope" value="Bacteria"/>
</dbReference>
<feature type="transmembrane region" description="Helical" evidence="9">
    <location>
        <begin position="112"/>
        <end position="131"/>
    </location>
</feature>
<protein>
    <recommendedName>
        <fullName evidence="9">TRAP transporter small permease protein</fullName>
    </recommendedName>
</protein>
<evidence type="ECO:0000259" key="10">
    <source>
        <dbReference type="Pfam" id="PF04290"/>
    </source>
</evidence>
<dbReference type="AlphaFoldDB" id="A0A074JWA7"/>
<keyword evidence="4 9" id="KW-0997">Cell inner membrane</keyword>
<evidence type="ECO:0000256" key="2">
    <source>
        <dbReference type="ARBA" id="ARBA00022448"/>
    </source>
</evidence>
<dbReference type="InterPro" id="IPR055348">
    <property type="entry name" value="DctQ"/>
</dbReference>
<dbReference type="Pfam" id="PF04290">
    <property type="entry name" value="DctQ"/>
    <property type="match status" value="1"/>
</dbReference>
<evidence type="ECO:0000256" key="8">
    <source>
        <dbReference type="ARBA" id="ARBA00038436"/>
    </source>
</evidence>
<evidence type="ECO:0000256" key="7">
    <source>
        <dbReference type="ARBA" id="ARBA00023136"/>
    </source>
</evidence>
<evidence type="ECO:0000256" key="4">
    <source>
        <dbReference type="ARBA" id="ARBA00022519"/>
    </source>
</evidence>
<feature type="domain" description="Tripartite ATP-independent periplasmic transporters DctQ component" evidence="10">
    <location>
        <begin position="73"/>
        <end position="182"/>
    </location>
</feature>
<comment type="function">
    <text evidence="9">Part of the tripartite ATP-independent periplasmic (TRAP) transport system.</text>
</comment>
<organism evidence="11 12">
    <name type="scientific">Thioclava indica</name>
    <dbReference type="NCBI Taxonomy" id="1353528"/>
    <lineage>
        <taxon>Bacteria</taxon>
        <taxon>Pseudomonadati</taxon>
        <taxon>Pseudomonadota</taxon>
        <taxon>Alphaproteobacteria</taxon>
        <taxon>Rhodobacterales</taxon>
        <taxon>Paracoccaceae</taxon>
        <taxon>Thioclava</taxon>
    </lineage>
</organism>
<dbReference type="OrthoDB" id="4250245at2"/>
<evidence type="ECO:0000256" key="1">
    <source>
        <dbReference type="ARBA" id="ARBA00004429"/>
    </source>
</evidence>
<evidence type="ECO:0000313" key="11">
    <source>
        <dbReference type="EMBL" id="KEO60769.1"/>
    </source>
</evidence>
<keyword evidence="3" id="KW-1003">Cell membrane</keyword>
<dbReference type="InterPro" id="IPR007387">
    <property type="entry name" value="TRAP_DctQ"/>
</dbReference>
<comment type="subcellular location">
    <subcellularLocation>
        <location evidence="1 9">Cell inner membrane</location>
        <topology evidence="1 9">Multi-pass membrane protein</topology>
    </subcellularLocation>
</comment>
<evidence type="ECO:0000256" key="3">
    <source>
        <dbReference type="ARBA" id="ARBA00022475"/>
    </source>
</evidence>
<dbReference type="EMBL" id="AUNB01000015">
    <property type="protein sequence ID" value="KEO60769.1"/>
    <property type="molecule type" value="Genomic_DNA"/>
</dbReference>
<sequence>MSDGFVEKFARVLDRVAEIIASIGKLSCWLLIPIILSVLLSILGGVFRVTQFLDWEGSIPLFGSGLTLNSVLELQWYLFGVLLMLTGSFALHSDRHVRVDVVSSRFSPRFALIVEILGDLFFLLPLCVILIDRSWPLLEMAYRTGEQSNEDGLTHRWLIKMFVPIGFTLLASLGVTRILRNLLTLMGAPAPKSPAGDNHGS</sequence>
<feature type="transmembrane region" description="Helical" evidence="9">
    <location>
        <begin position="157"/>
        <end position="179"/>
    </location>
</feature>
<keyword evidence="12" id="KW-1185">Reference proteome</keyword>
<gene>
    <name evidence="11" type="ORF">DT23_12450</name>
</gene>
<comment type="similarity">
    <text evidence="8 9">Belongs to the TRAP transporter small permease family.</text>
</comment>
<comment type="subunit">
    <text evidence="9">The complex comprises the extracytoplasmic solute receptor protein and the two transmembrane proteins.</text>
</comment>
<name>A0A074JWA7_9RHOB</name>
<dbReference type="GO" id="GO:0005886">
    <property type="term" value="C:plasma membrane"/>
    <property type="evidence" value="ECO:0007669"/>
    <property type="project" value="UniProtKB-SubCell"/>
</dbReference>
<dbReference type="Proteomes" id="UP000027471">
    <property type="component" value="Unassembled WGS sequence"/>
</dbReference>
<keyword evidence="2 9" id="KW-0813">Transport</keyword>